<feature type="transmembrane region" description="Helical" evidence="5">
    <location>
        <begin position="28"/>
        <end position="51"/>
    </location>
</feature>
<evidence type="ECO:0000256" key="4">
    <source>
        <dbReference type="ARBA" id="ARBA00023136"/>
    </source>
</evidence>
<dbReference type="EMBL" id="UOFS01000040">
    <property type="protein sequence ID" value="VAW99726.1"/>
    <property type="molecule type" value="Genomic_DNA"/>
</dbReference>
<dbReference type="InterPro" id="IPR010432">
    <property type="entry name" value="RDD"/>
</dbReference>
<keyword evidence="3 5" id="KW-1133">Transmembrane helix</keyword>
<protein>
    <recommendedName>
        <fullName evidence="6">RDD domain-containing protein</fullName>
    </recommendedName>
</protein>
<evidence type="ECO:0000259" key="6">
    <source>
        <dbReference type="Pfam" id="PF06271"/>
    </source>
</evidence>
<keyword evidence="2 5" id="KW-0812">Transmembrane</keyword>
<organism evidence="7">
    <name type="scientific">hydrothermal vent metagenome</name>
    <dbReference type="NCBI Taxonomy" id="652676"/>
    <lineage>
        <taxon>unclassified sequences</taxon>
        <taxon>metagenomes</taxon>
        <taxon>ecological metagenomes</taxon>
    </lineage>
</organism>
<dbReference type="PANTHER" id="PTHR38480">
    <property type="entry name" value="SLR0254 PROTEIN"/>
    <property type="match status" value="1"/>
</dbReference>
<keyword evidence="4 5" id="KW-0472">Membrane</keyword>
<evidence type="ECO:0000256" key="5">
    <source>
        <dbReference type="SAM" id="Phobius"/>
    </source>
</evidence>
<dbReference type="GO" id="GO:0016020">
    <property type="term" value="C:membrane"/>
    <property type="evidence" value="ECO:0007669"/>
    <property type="project" value="UniProtKB-SubCell"/>
</dbReference>
<feature type="transmembrane region" description="Helical" evidence="5">
    <location>
        <begin position="110"/>
        <end position="130"/>
    </location>
</feature>
<gene>
    <name evidence="7" type="ORF">MNBD_GAMMA22-2903</name>
</gene>
<dbReference type="Pfam" id="PF06271">
    <property type="entry name" value="RDD"/>
    <property type="match status" value="1"/>
</dbReference>
<feature type="domain" description="RDD" evidence="6">
    <location>
        <begin position="20"/>
        <end position="143"/>
    </location>
</feature>
<proteinExistence type="predicted"/>
<accession>A0A3B1B3V2</accession>
<evidence type="ECO:0000256" key="2">
    <source>
        <dbReference type="ARBA" id="ARBA00022692"/>
    </source>
</evidence>
<dbReference type="PANTHER" id="PTHR38480:SF1">
    <property type="entry name" value="SLR0254 PROTEIN"/>
    <property type="match status" value="1"/>
</dbReference>
<evidence type="ECO:0000313" key="7">
    <source>
        <dbReference type="EMBL" id="VAW99726.1"/>
    </source>
</evidence>
<comment type="subcellular location">
    <subcellularLocation>
        <location evidence="1">Membrane</location>
        <topology evidence="1">Multi-pass membrane protein</topology>
    </subcellularLocation>
</comment>
<evidence type="ECO:0000256" key="1">
    <source>
        <dbReference type="ARBA" id="ARBA00004141"/>
    </source>
</evidence>
<reference evidence="7" key="1">
    <citation type="submission" date="2018-06" db="EMBL/GenBank/DDBJ databases">
        <authorList>
            <person name="Zhirakovskaya E."/>
        </authorList>
    </citation>
    <scope>NUCLEOTIDE SEQUENCE</scope>
</reference>
<name>A0A3B1B3V2_9ZZZZ</name>
<feature type="transmembrane region" description="Helical" evidence="5">
    <location>
        <begin position="58"/>
        <end position="78"/>
    </location>
</feature>
<sequence length="226" mass="25647">MLDTRRAIETPEGVEIQLRVAGPFVRGVAAFLDIIVMMLVVSVLAQFLLFFGKIGNALLTIVIFFFYWFYPVFSEIYMGGATIGKKALNIKVLHDDGTEVSWQASIIRNILRYVDFLPFAYCFGFLSIIFNADFKRLGDFTAGTLVVYTDKETKNDDIPIISPLMPRWHLKTDEQLAIMGFTERLKTLSPQRQNELSEILSELTGKQGEAGTTELVQYANWIVGRR</sequence>
<evidence type="ECO:0000256" key="3">
    <source>
        <dbReference type="ARBA" id="ARBA00022989"/>
    </source>
</evidence>
<dbReference type="AlphaFoldDB" id="A0A3B1B3V2"/>